<accession>A0A179IAL0</accession>
<feature type="compositionally biased region" description="Polar residues" evidence="1">
    <location>
        <begin position="173"/>
        <end position="184"/>
    </location>
</feature>
<organism evidence="2 3">
    <name type="scientific">Cordyceps confragosa</name>
    <name type="common">Lecanicillium lecanii</name>
    <dbReference type="NCBI Taxonomy" id="2714763"/>
    <lineage>
        <taxon>Eukaryota</taxon>
        <taxon>Fungi</taxon>
        <taxon>Dikarya</taxon>
        <taxon>Ascomycota</taxon>
        <taxon>Pezizomycotina</taxon>
        <taxon>Sordariomycetes</taxon>
        <taxon>Hypocreomycetidae</taxon>
        <taxon>Hypocreales</taxon>
        <taxon>Cordycipitaceae</taxon>
        <taxon>Akanthomyces</taxon>
    </lineage>
</organism>
<evidence type="ECO:0000256" key="1">
    <source>
        <dbReference type="SAM" id="MobiDB-lite"/>
    </source>
</evidence>
<gene>
    <name evidence="2" type="ORF">LLEC1_05417</name>
</gene>
<dbReference type="AlphaFoldDB" id="A0A179IAL0"/>
<feature type="non-terminal residue" evidence="2">
    <location>
        <position position="431"/>
    </location>
</feature>
<dbReference type="OrthoDB" id="3365399at2759"/>
<dbReference type="OMA" id="STIHETW"/>
<dbReference type="Proteomes" id="UP000243081">
    <property type="component" value="Unassembled WGS sequence"/>
</dbReference>
<feature type="region of interest" description="Disordered" evidence="1">
    <location>
        <begin position="1"/>
        <end position="191"/>
    </location>
</feature>
<keyword evidence="3" id="KW-1185">Reference proteome</keyword>
<evidence type="ECO:0000313" key="2">
    <source>
        <dbReference type="EMBL" id="OAQ98789.1"/>
    </source>
</evidence>
<comment type="caution">
    <text evidence="2">The sequence shown here is derived from an EMBL/GenBank/DDBJ whole genome shotgun (WGS) entry which is preliminary data.</text>
</comment>
<protein>
    <recommendedName>
        <fullName evidence="4">Rad60/SUMO-like domain-containing protein</fullName>
    </recommendedName>
</protein>
<sequence length="431" mass="46982">MADLTKKLPFKPTAMRNARSKPTSSSSAEDDALQASAAAGYNRNDDGDDKQDTLAMFRRAKEMAPIIEADRERRMRRQQQKQQQEQEAERRRMSAGSKHSLVVEGEDVAGASAEDTETATPTPTVKQTASSMSEDAIMATQEEDNRDLVTPPPSKRSRRDTSGSSTRHKDVDLNSNNNTESAPDSPTMRAMRSLAPDRSITPALYNTSLYSGTGTASASTIHETWSQTREGAAPSLPPGSQVIELDSDSEPEMTTTAPASAAPVEIIDQAATMDLGLNADVLDDDDDEFAEYVRRAQEERDKLLLQREQEAAAAGAMTPTPTLASQPLPLGLSSPAPASQAAAAAPQVIVLVITSDIPDTRMCLVKFRFDRPLRVVRDSWTALQHKHRVPLHRLLDRDDDVILTWRRKKVYMTSTLLSLGIRPSDDGSGAA</sequence>
<evidence type="ECO:0008006" key="4">
    <source>
        <dbReference type="Google" id="ProtNLM"/>
    </source>
</evidence>
<evidence type="ECO:0000313" key="3">
    <source>
        <dbReference type="Proteomes" id="UP000243081"/>
    </source>
</evidence>
<dbReference type="EMBL" id="LUKN01002618">
    <property type="protein sequence ID" value="OAQ98789.1"/>
    <property type="molecule type" value="Genomic_DNA"/>
</dbReference>
<proteinExistence type="predicted"/>
<reference evidence="2 3" key="1">
    <citation type="submission" date="2016-03" db="EMBL/GenBank/DDBJ databases">
        <title>Fine-scale spatial genetic structure of a fungal parasite of coffee scale insects.</title>
        <authorList>
            <person name="Jackson D."/>
            <person name="Zemenick K.A."/>
            <person name="Malloure B."/>
            <person name="Quandt C.A."/>
            <person name="James T.Y."/>
        </authorList>
    </citation>
    <scope>NUCLEOTIDE SEQUENCE [LARGE SCALE GENOMIC DNA]</scope>
    <source>
        <strain evidence="2 3">UM487</strain>
    </source>
</reference>
<name>A0A179IAL0_CORDF</name>